<gene>
    <name evidence="4" type="ORF">UFOPK1726_00119</name>
</gene>
<dbReference type="InterPro" id="IPR000812">
    <property type="entry name" value="TFIIB"/>
</dbReference>
<dbReference type="Gene3D" id="1.10.472.10">
    <property type="entry name" value="Cyclin-like"/>
    <property type="match status" value="1"/>
</dbReference>
<dbReference type="PANTHER" id="PTHR11618:SF13">
    <property type="entry name" value="TRANSCRIPTION INITIATION FACTOR IIB"/>
    <property type="match status" value="1"/>
</dbReference>
<dbReference type="CDD" id="cd00043">
    <property type="entry name" value="CYCLIN_SF"/>
    <property type="match status" value="1"/>
</dbReference>
<evidence type="ECO:0000313" key="4">
    <source>
        <dbReference type="EMBL" id="CAB4568171.1"/>
    </source>
</evidence>
<reference evidence="4" key="1">
    <citation type="submission" date="2020-05" db="EMBL/GenBank/DDBJ databases">
        <authorList>
            <person name="Chiriac C."/>
            <person name="Salcher M."/>
            <person name="Ghai R."/>
            <person name="Kavagutti S V."/>
        </authorList>
    </citation>
    <scope>NUCLEOTIDE SEQUENCE</scope>
</reference>
<dbReference type="SUPFAM" id="SSF47954">
    <property type="entry name" value="Cyclin-like"/>
    <property type="match status" value="2"/>
</dbReference>
<dbReference type="Gene3D" id="1.10.472.170">
    <property type="match status" value="1"/>
</dbReference>
<organism evidence="4">
    <name type="scientific">freshwater metagenome</name>
    <dbReference type="NCBI Taxonomy" id="449393"/>
    <lineage>
        <taxon>unclassified sequences</taxon>
        <taxon>metagenomes</taxon>
        <taxon>ecological metagenomes</taxon>
    </lineage>
</organism>
<proteinExistence type="predicted"/>
<dbReference type="GO" id="GO:0097550">
    <property type="term" value="C:transcription preinitiation complex"/>
    <property type="evidence" value="ECO:0007669"/>
    <property type="project" value="TreeGrafter"/>
</dbReference>
<dbReference type="PANTHER" id="PTHR11618">
    <property type="entry name" value="TRANSCRIPTION INITIATION FACTOR IIB-RELATED"/>
    <property type="match status" value="1"/>
</dbReference>
<protein>
    <submittedName>
        <fullName evidence="4">Unannotated protein</fullName>
    </submittedName>
</protein>
<sequence>MSRKVSRSSEAQRLRLTIDESVYTSAREILSSLEMIAPDERDSPCSAEIQEETAASASDVIIGADEPSDEDMFQCVDCRANDVLDIEGFVTCRHCGRIITRKLDLTAEYHYYGNDDGKSSDPSRCGLPTNHLLPMSSLGTVMVGSAKSYTMRKAKQHHAYNSMPSRERDLYKVFADITLRAVSNGIPQSIIEEAKEIYKHLAETQVFRGSNRKGLIASCIYYACKNKHVPRSAKEIAEIFNIDVGIMTRGCKNMAEIMGDTVKLELDTSRSSDYIGRYSSILSINDSFYVELAKIISERIDAYGISPENTPPSMAASIIYLVDQVFKLGIPIKDVSTACGTSAVTISKCYRVLMEHIDLIIPKKILEHPEVKENIDRLRETTK</sequence>
<name>A0A6J6DVJ1_9ZZZZ</name>
<dbReference type="Pfam" id="PF00382">
    <property type="entry name" value="TFIIB"/>
    <property type="match status" value="1"/>
</dbReference>
<keyword evidence="1" id="KW-0805">Transcription regulation</keyword>
<dbReference type="GO" id="GO:0017025">
    <property type="term" value="F:TBP-class protein binding"/>
    <property type="evidence" value="ECO:0007669"/>
    <property type="project" value="InterPro"/>
</dbReference>
<evidence type="ECO:0000259" key="3">
    <source>
        <dbReference type="Pfam" id="PF00382"/>
    </source>
</evidence>
<dbReference type="AlphaFoldDB" id="A0A6J6DVJ1"/>
<keyword evidence="2" id="KW-0804">Transcription</keyword>
<dbReference type="InterPro" id="IPR013150">
    <property type="entry name" value="TFIIB_cyclin"/>
</dbReference>
<evidence type="ECO:0000256" key="1">
    <source>
        <dbReference type="ARBA" id="ARBA00023015"/>
    </source>
</evidence>
<dbReference type="GO" id="GO:0070897">
    <property type="term" value="P:transcription preinitiation complex assembly"/>
    <property type="evidence" value="ECO:0007669"/>
    <property type="project" value="InterPro"/>
</dbReference>
<accession>A0A6J6DVJ1</accession>
<dbReference type="GO" id="GO:0005634">
    <property type="term" value="C:nucleus"/>
    <property type="evidence" value="ECO:0007669"/>
    <property type="project" value="TreeGrafter"/>
</dbReference>
<dbReference type="InterPro" id="IPR036915">
    <property type="entry name" value="Cyclin-like_sf"/>
</dbReference>
<dbReference type="PRINTS" id="PR00685">
    <property type="entry name" value="TIFACTORIIB"/>
</dbReference>
<evidence type="ECO:0000256" key="2">
    <source>
        <dbReference type="ARBA" id="ARBA00023163"/>
    </source>
</evidence>
<dbReference type="EMBL" id="CAEZTT010000005">
    <property type="protein sequence ID" value="CAB4568171.1"/>
    <property type="molecule type" value="Genomic_DNA"/>
</dbReference>
<feature type="domain" description="Transcription factor TFIIB cyclin-like" evidence="3">
    <location>
        <begin position="174"/>
        <end position="256"/>
    </location>
</feature>